<evidence type="ECO:0000313" key="1">
    <source>
        <dbReference type="EMBL" id="GIJ19310.1"/>
    </source>
</evidence>
<keyword evidence="2" id="KW-1185">Reference proteome</keyword>
<evidence type="ECO:0000313" key="2">
    <source>
        <dbReference type="Proteomes" id="UP000647860"/>
    </source>
</evidence>
<name>A0ABQ4INA1_9ACTN</name>
<evidence type="ECO:0008006" key="3">
    <source>
        <dbReference type="Google" id="ProtNLM"/>
    </source>
</evidence>
<comment type="caution">
    <text evidence="1">The sequence shown here is derived from an EMBL/GenBank/DDBJ whole genome shotgun (WGS) entry which is preliminary data.</text>
</comment>
<dbReference type="Proteomes" id="UP000647860">
    <property type="component" value="Unassembled WGS sequence"/>
</dbReference>
<gene>
    <name evidence="1" type="ORF">Vgi01_59940</name>
</gene>
<dbReference type="EMBL" id="BOPA01000078">
    <property type="protein sequence ID" value="GIJ19310.1"/>
    <property type="molecule type" value="Genomic_DNA"/>
</dbReference>
<reference evidence="1 2" key="1">
    <citation type="submission" date="2021-01" db="EMBL/GenBank/DDBJ databases">
        <title>Whole genome shotgun sequence of Verrucosispora gifhornensis NBRC 16317.</title>
        <authorList>
            <person name="Komaki H."/>
            <person name="Tamura T."/>
        </authorList>
    </citation>
    <scope>NUCLEOTIDE SEQUENCE [LARGE SCALE GENOMIC DNA]</scope>
    <source>
        <strain evidence="1 2">NBRC 16317</strain>
    </source>
</reference>
<organism evidence="1 2">
    <name type="scientific">Micromonospora gifhornensis</name>
    <dbReference type="NCBI Taxonomy" id="84594"/>
    <lineage>
        <taxon>Bacteria</taxon>
        <taxon>Bacillati</taxon>
        <taxon>Actinomycetota</taxon>
        <taxon>Actinomycetes</taxon>
        <taxon>Micromonosporales</taxon>
        <taxon>Micromonosporaceae</taxon>
        <taxon>Micromonospora</taxon>
    </lineage>
</organism>
<dbReference type="RefSeq" id="WP_102656214.1">
    <property type="nucleotide sequence ID" value="NZ_BAAAGZ010000046.1"/>
</dbReference>
<accession>A0ABQ4INA1</accession>
<proteinExistence type="predicted"/>
<protein>
    <recommendedName>
        <fullName evidence="3">Suppressor of fused protein (SUFU)</fullName>
    </recommendedName>
</protein>
<sequence>MEIQVLEGALVEVPTADVTGMDRRAFGEFVGPGGELASYAFGWTTGSDPHVARLSIGIGAGNPGGGTFHAVIFANKGTHAFSLVDEPFERVPQGGPDLTADQSRAHEDLPFVWWVTDHVMQHDRRAWWMLHWLLGTTCIQTPEVFERHEPVLLISHDADDGVWQLIGATDATGSTGKLGHLHHAVDEDPSLIDVLDLPPGHSATRADIGKPWTGHI</sequence>